<proteinExistence type="predicted"/>
<organism evidence="1">
    <name type="scientific">Anguilla anguilla</name>
    <name type="common">European freshwater eel</name>
    <name type="synonym">Muraena anguilla</name>
    <dbReference type="NCBI Taxonomy" id="7936"/>
    <lineage>
        <taxon>Eukaryota</taxon>
        <taxon>Metazoa</taxon>
        <taxon>Chordata</taxon>
        <taxon>Craniata</taxon>
        <taxon>Vertebrata</taxon>
        <taxon>Euteleostomi</taxon>
        <taxon>Actinopterygii</taxon>
        <taxon>Neopterygii</taxon>
        <taxon>Teleostei</taxon>
        <taxon>Anguilliformes</taxon>
        <taxon>Anguillidae</taxon>
        <taxon>Anguilla</taxon>
    </lineage>
</organism>
<sequence length="11" mass="1368">MSDYLECFKMT</sequence>
<name>A0A0E9VNT7_ANGAN</name>
<reference evidence="1" key="1">
    <citation type="submission" date="2014-11" db="EMBL/GenBank/DDBJ databases">
        <authorList>
            <person name="Amaro Gonzalez C."/>
        </authorList>
    </citation>
    <scope>NUCLEOTIDE SEQUENCE</scope>
</reference>
<dbReference type="EMBL" id="GBXM01029497">
    <property type="protein sequence ID" value="JAH79080.1"/>
    <property type="molecule type" value="Transcribed_RNA"/>
</dbReference>
<accession>A0A0E9VNT7</accession>
<evidence type="ECO:0000313" key="1">
    <source>
        <dbReference type="EMBL" id="JAH79080.1"/>
    </source>
</evidence>
<reference evidence="1" key="2">
    <citation type="journal article" date="2015" name="Fish Shellfish Immunol.">
        <title>Early steps in the European eel (Anguilla anguilla)-Vibrio vulnificus interaction in the gills: Role of the RtxA13 toxin.</title>
        <authorList>
            <person name="Callol A."/>
            <person name="Pajuelo D."/>
            <person name="Ebbesson L."/>
            <person name="Teles M."/>
            <person name="MacKenzie S."/>
            <person name="Amaro C."/>
        </authorList>
    </citation>
    <scope>NUCLEOTIDE SEQUENCE</scope>
</reference>
<protein>
    <submittedName>
        <fullName evidence="1">Uncharacterized protein</fullName>
    </submittedName>
</protein>